<keyword evidence="1" id="KW-0732">Signal</keyword>
<dbReference type="OrthoDB" id="3697696at2"/>
<evidence type="ECO:0000313" key="3">
    <source>
        <dbReference type="Proteomes" id="UP000298860"/>
    </source>
</evidence>
<sequence length="133" mass="13393">MSTSVRRWPPTSTALAGVTLALLLAGCGASPDQADNVAKRGITFAVDGQGTADITWSGGTASHATLPWHTTVQEPVGAHPVSLTVVLGQQGGQATCSISVDGHRVSSSLAQGAYGRATCHASTTTGSPRQPDA</sequence>
<evidence type="ECO:0000256" key="1">
    <source>
        <dbReference type="SAM" id="SignalP"/>
    </source>
</evidence>
<dbReference type="RefSeq" id="WP_137815313.1">
    <property type="nucleotide sequence ID" value="NZ_BJFL01000022.1"/>
</dbReference>
<protein>
    <recommendedName>
        <fullName evidence="4">Ig-like domain-containing protein</fullName>
    </recommendedName>
</protein>
<proteinExistence type="predicted"/>
<dbReference type="EMBL" id="BJFL01000022">
    <property type="protein sequence ID" value="GDY32290.1"/>
    <property type="molecule type" value="Genomic_DNA"/>
</dbReference>
<accession>A0A4D4JBA2</accession>
<feature type="signal peptide" evidence="1">
    <location>
        <begin position="1"/>
        <end position="34"/>
    </location>
</feature>
<reference evidence="3" key="1">
    <citation type="submission" date="2019-04" db="EMBL/GenBank/DDBJ databases">
        <title>Draft genome sequence of Pseudonocardiaceae bacterium SL3-2-4.</title>
        <authorList>
            <person name="Ningsih F."/>
            <person name="Yokota A."/>
            <person name="Sakai Y."/>
            <person name="Nanatani K."/>
            <person name="Yabe S."/>
            <person name="Oetari A."/>
            <person name="Sjamsuridzal W."/>
        </authorList>
    </citation>
    <scope>NUCLEOTIDE SEQUENCE [LARGE SCALE GENOMIC DNA]</scope>
    <source>
        <strain evidence="3">SL3-2-4</strain>
    </source>
</reference>
<dbReference type="InterPro" id="IPR038468">
    <property type="entry name" value="MmpS_C"/>
</dbReference>
<evidence type="ECO:0008006" key="4">
    <source>
        <dbReference type="Google" id="ProtNLM"/>
    </source>
</evidence>
<organism evidence="2 3">
    <name type="scientific">Gandjariella thermophila</name>
    <dbReference type="NCBI Taxonomy" id="1931992"/>
    <lineage>
        <taxon>Bacteria</taxon>
        <taxon>Bacillati</taxon>
        <taxon>Actinomycetota</taxon>
        <taxon>Actinomycetes</taxon>
        <taxon>Pseudonocardiales</taxon>
        <taxon>Pseudonocardiaceae</taxon>
        <taxon>Gandjariella</taxon>
    </lineage>
</organism>
<gene>
    <name evidence="2" type="ORF">GTS_39230</name>
</gene>
<evidence type="ECO:0000313" key="2">
    <source>
        <dbReference type="EMBL" id="GDY32290.1"/>
    </source>
</evidence>
<comment type="caution">
    <text evidence="2">The sequence shown here is derived from an EMBL/GenBank/DDBJ whole genome shotgun (WGS) entry which is preliminary data.</text>
</comment>
<dbReference type="Gene3D" id="2.60.40.2880">
    <property type="entry name" value="MmpS1-5, C-terminal soluble domain"/>
    <property type="match status" value="1"/>
</dbReference>
<name>A0A4D4JBA2_9PSEU</name>
<feature type="chain" id="PRO_5020748759" description="Ig-like domain-containing protein" evidence="1">
    <location>
        <begin position="35"/>
        <end position="133"/>
    </location>
</feature>
<dbReference type="AlphaFoldDB" id="A0A4D4JBA2"/>
<keyword evidence="3" id="KW-1185">Reference proteome</keyword>
<dbReference type="Proteomes" id="UP000298860">
    <property type="component" value="Unassembled WGS sequence"/>
</dbReference>
<dbReference type="PROSITE" id="PS51257">
    <property type="entry name" value="PROKAR_LIPOPROTEIN"/>
    <property type="match status" value="1"/>
</dbReference>